<organism evidence="1 2">
    <name type="scientific">Limosilactobacillus oris PB013-T2-3</name>
    <dbReference type="NCBI Taxonomy" id="908339"/>
    <lineage>
        <taxon>Bacteria</taxon>
        <taxon>Bacillati</taxon>
        <taxon>Bacillota</taxon>
        <taxon>Bacilli</taxon>
        <taxon>Lactobacillales</taxon>
        <taxon>Lactobacillaceae</taxon>
        <taxon>Limosilactobacillus</taxon>
    </lineage>
</organism>
<protein>
    <recommendedName>
        <fullName evidence="3">BppU N-terminal domain-containing protein</fullName>
    </recommendedName>
</protein>
<sequence length="409" mass="45024">MKDLRLECISDPVTKLGDTNTQFLFKAYTDLDRVHFTDNQTIVFHLDSDDKRSIDATIAPGGESVGFYSSSLKGLKPGTYKVEMWVTEDEKTDIFPTIGSLELTVNSNLVGDDTVSVVSAIKVEDFERRFVELKQELKQDVAKMIGPAGKSAYEVWLANGNTGTFNDFLQTLKGAKGEPGDTPVIGEDGNWHIGGVNTGLQAIGKDGVGTWDEIQKYINAKTSQFLTTDRYNFDNEALTSNVNKQLLETENDVKELVSAKMLALDGAKQELETAINQANSANSQASQLLASRQLTEHRGKKHFTANFGGTIDDFYYSIKIAENATLISLHADISGYYYNSGNKWRVKVGTLAEYLRPVEEEVVSFYTPSHDISFKCGLGKDGTLSVISDGDLGSEAGCHVDFLYIHKDS</sequence>
<dbReference type="Proteomes" id="UP000003070">
    <property type="component" value="Unassembled WGS sequence"/>
</dbReference>
<gene>
    <name evidence="1" type="ORF">HMPREF9265_0925</name>
</gene>
<comment type="caution">
    <text evidence="1">The sequence shown here is derived from an EMBL/GenBank/DDBJ whole genome shotgun (WGS) entry which is preliminary data.</text>
</comment>
<proteinExistence type="predicted"/>
<name>E3CAQ5_9LACO</name>
<dbReference type="eggNOG" id="ENOG5033AJ6">
    <property type="taxonomic scope" value="Bacteria"/>
</dbReference>
<dbReference type="OrthoDB" id="2314168at2"/>
<dbReference type="RefSeq" id="WP_003714701.1">
    <property type="nucleotide sequence ID" value="NZ_AEKL01000087.1"/>
</dbReference>
<reference evidence="1 2" key="1">
    <citation type="submission" date="2010-10" db="EMBL/GenBank/DDBJ databases">
        <authorList>
            <person name="Durkin A.S."/>
            <person name="Madupu R."/>
            <person name="Torralba M."/>
            <person name="Gillis M."/>
            <person name="Methe B."/>
            <person name="Sutton G."/>
            <person name="Nelson K.E."/>
        </authorList>
    </citation>
    <scope>NUCLEOTIDE SEQUENCE [LARGE SCALE GENOMIC DNA]</scope>
    <source>
        <strain evidence="1 2">PB013-T2-3</strain>
    </source>
</reference>
<accession>E3CAQ5</accession>
<evidence type="ECO:0000313" key="2">
    <source>
        <dbReference type="Proteomes" id="UP000003070"/>
    </source>
</evidence>
<evidence type="ECO:0008006" key="3">
    <source>
        <dbReference type="Google" id="ProtNLM"/>
    </source>
</evidence>
<dbReference type="AlphaFoldDB" id="E3CAQ5"/>
<dbReference type="EMBL" id="AEKL01000087">
    <property type="protein sequence ID" value="EFQ52176.1"/>
    <property type="molecule type" value="Genomic_DNA"/>
</dbReference>
<evidence type="ECO:0000313" key="1">
    <source>
        <dbReference type="EMBL" id="EFQ52176.1"/>
    </source>
</evidence>